<sequence>VEESVLKQKTQLQWFKDGDANSKYFHSLIRGRRRKLYIHKIKNEDGDWIYGDEAIGEAACDHFQNLFSDPGGTIREDLLSCIPSMITEEDNDNLNKDPTIEELRHIVFSMNPVSAAGPDGLNGKKFQHCWDIIKDDLFNVGRSISENIMLAQEIVQGIKKPNIGANFILSIFKTSTELGPTLFIMGAELLSRMLNNLSHDQFFNGFYMEKRGPQITHLSFADDVIIFTSGCRKSLIKIMRILQEYEQTSGQQINKNKSHFMTDSSVFHYTNRRIHQVTGFTRKDSPITYLGCPLYICRKRIVHFNDLTSKVVSRIRGWHGRLLSYGGRVTLIKHVLQSLPIPLLSAVSPPKTVLRQIEKLAAKSFWGMDKDRNKYHWASWAKLCQPMEEGGIGLRSTEDVCKAMEFKQWWLFRTK</sequence>
<comment type="caution">
    <text evidence="2">The sequence shown here is derived from an EMBL/GenBank/DDBJ whole genome shotgun (WGS) entry which is preliminary data.</text>
</comment>
<dbReference type="AlphaFoldDB" id="A0A314KGR1"/>
<dbReference type="Pfam" id="PF00078">
    <property type="entry name" value="RVT_1"/>
    <property type="match status" value="1"/>
</dbReference>
<reference evidence="2" key="1">
    <citation type="submission" date="2016-11" db="EMBL/GenBank/DDBJ databases">
        <title>The genome of Nicotiana attenuata.</title>
        <authorList>
            <person name="Xu S."/>
            <person name="Brockmoeller T."/>
            <person name="Gaquerel E."/>
            <person name="Navarro A."/>
            <person name="Kuhl H."/>
            <person name="Gase K."/>
            <person name="Ling Z."/>
            <person name="Zhou W."/>
            <person name="Kreitzer C."/>
            <person name="Stanke M."/>
            <person name="Tang H."/>
            <person name="Lyons E."/>
            <person name="Pandey P."/>
            <person name="Pandey S.P."/>
            <person name="Timmermann B."/>
            <person name="Baldwin I.T."/>
        </authorList>
    </citation>
    <scope>NUCLEOTIDE SEQUENCE [LARGE SCALE GENOMIC DNA]</scope>
    <source>
        <strain evidence="2">UT</strain>
    </source>
</reference>
<dbReference type="PANTHER" id="PTHR33116:SF82">
    <property type="entry name" value="RNASE H FAMILY PROTEIN"/>
    <property type="match status" value="1"/>
</dbReference>
<organism evidence="2 3">
    <name type="scientific">Nicotiana attenuata</name>
    <name type="common">Coyote tobacco</name>
    <dbReference type="NCBI Taxonomy" id="49451"/>
    <lineage>
        <taxon>Eukaryota</taxon>
        <taxon>Viridiplantae</taxon>
        <taxon>Streptophyta</taxon>
        <taxon>Embryophyta</taxon>
        <taxon>Tracheophyta</taxon>
        <taxon>Spermatophyta</taxon>
        <taxon>Magnoliopsida</taxon>
        <taxon>eudicotyledons</taxon>
        <taxon>Gunneridae</taxon>
        <taxon>Pentapetalae</taxon>
        <taxon>asterids</taxon>
        <taxon>lamiids</taxon>
        <taxon>Solanales</taxon>
        <taxon>Solanaceae</taxon>
        <taxon>Nicotianoideae</taxon>
        <taxon>Nicotianeae</taxon>
        <taxon>Nicotiana</taxon>
    </lineage>
</organism>
<keyword evidence="3" id="KW-1185">Reference proteome</keyword>
<dbReference type="InterPro" id="IPR000477">
    <property type="entry name" value="RT_dom"/>
</dbReference>
<dbReference type="Proteomes" id="UP000187609">
    <property type="component" value="Unassembled WGS sequence"/>
</dbReference>
<protein>
    <submittedName>
        <fullName evidence="2">Ribonuclease h protein</fullName>
    </submittedName>
</protein>
<feature type="domain" description="Reverse transcriptase" evidence="1">
    <location>
        <begin position="179"/>
        <end position="293"/>
    </location>
</feature>
<accession>A0A314KGR1</accession>
<feature type="non-terminal residue" evidence="2">
    <location>
        <position position="1"/>
    </location>
</feature>
<dbReference type="Gramene" id="OIT28452">
    <property type="protein sequence ID" value="OIT28452"/>
    <property type="gene ID" value="A4A49_55908"/>
</dbReference>
<dbReference type="PANTHER" id="PTHR33116">
    <property type="entry name" value="REVERSE TRANSCRIPTASE ZINC-BINDING DOMAIN-CONTAINING PROTEIN-RELATED-RELATED"/>
    <property type="match status" value="1"/>
</dbReference>
<gene>
    <name evidence="2" type="ORF">A4A49_55908</name>
</gene>
<dbReference type="EMBL" id="MJEQ01002060">
    <property type="protein sequence ID" value="OIT28452.1"/>
    <property type="molecule type" value="Genomic_DNA"/>
</dbReference>
<evidence type="ECO:0000313" key="3">
    <source>
        <dbReference type="Proteomes" id="UP000187609"/>
    </source>
</evidence>
<name>A0A314KGR1_NICAT</name>
<evidence type="ECO:0000313" key="2">
    <source>
        <dbReference type="EMBL" id="OIT28452.1"/>
    </source>
</evidence>
<proteinExistence type="predicted"/>
<dbReference type="STRING" id="49451.A0A314KGR1"/>
<evidence type="ECO:0000259" key="1">
    <source>
        <dbReference type="Pfam" id="PF00078"/>
    </source>
</evidence>